<dbReference type="GO" id="GO:0003677">
    <property type="term" value="F:DNA binding"/>
    <property type="evidence" value="ECO:0007669"/>
    <property type="project" value="InterPro"/>
</dbReference>
<organism evidence="1 2">
    <name type="scientific">Tissierella creatinophila DSM 6911</name>
    <dbReference type="NCBI Taxonomy" id="1123403"/>
    <lineage>
        <taxon>Bacteria</taxon>
        <taxon>Bacillati</taxon>
        <taxon>Bacillota</taxon>
        <taxon>Tissierellia</taxon>
        <taxon>Tissierellales</taxon>
        <taxon>Tissierellaceae</taxon>
        <taxon>Tissierella</taxon>
    </lineage>
</organism>
<dbReference type="RefSeq" id="WP_084191926.1">
    <property type="nucleotide sequence ID" value="NZ_LTDM01000050.1"/>
</dbReference>
<dbReference type="GO" id="GO:0004803">
    <property type="term" value="F:transposase activity"/>
    <property type="evidence" value="ECO:0007669"/>
    <property type="project" value="InterPro"/>
</dbReference>
<dbReference type="PANTHER" id="PTHR33215">
    <property type="entry name" value="PROTEIN DISTAL ANTENNA"/>
    <property type="match status" value="1"/>
</dbReference>
<sequence>MSTTRKKTSYTREFKNSVLKRLEEPTNDTITSLSEEFGVPRTTIYQWIKKAETDKNKTPINHKTTSKWSSEDKFHVVLETASLNETELGEYCRRKGIYVDEVKTWRDQCLKANQAIIEDPKELKESLKAEKELNKKLGKELRIKEKALAETAALLVLRKKANAIWGDPEEE</sequence>
<evidence type="ECO:0000313" key="1">
    <source>
        <dbReference type="EMBL" id="OLS02013.1"/>
    </source>
</evidence>
<name>A0A1U7M3W7_TISCR</name>
<dbReference type="InterPro" id="IPR009057">
    <property type="entry name" value="Homeodomain-like_sf"/>
</dbReference>
<dbReference type="InterPro" id="IPR002514">
    <property type="entry name" value="Transposase_8"/>
</dbReference>
<dbReference type="Gene3D" id="1.10.10.60">
    <property type="entry name" value="Homeodomain-like"/>
    <property type="match status" value="1"/>
</dbReference>
<dbReference type="OrthoDB" id="9813126at2"/>
<keyword evidence="2" id="KW-1185">Reference proteome</keyword>
<proteinExistence type="predicted"/>
<dbReference type="EMBL" id="LTDM01000050">
    <property type="protein sequence ID" value="OLS02013.1"/>
    <property type="molecule type" value="Genomic_DNA"/>
</dbReference>
<dbReference type="PANTHER" id="PTHR33215:SF13">
    <property type="entry name" value="PROTEIN DISTAL ANTENNA"/>
    <property type="match status" value="1"/>
</dbReference>
<dbReference type="InterPro" id="IPR051839">
    <property type="entry name" value="RD_transcriptional_regulator"/>
</dbReference>
<dbReference type="SUPFAM" id="SSF46689">
    <property type="entry name" value="Homeodomain-like"/>
    <property type="match status" value="1"/>
</dbReference>
<dbReference type="Pfam" id="PF01527">
    <property type="entry name" value="HTH_Tnp_1"/>
    <property type="match status" value="1"/>
</dbReference>
<reference evidence="1 2" key="1">
    <citation type="submission" date="2016-02" db="EMBL/GenBank/DDBJ databases">
        <title>Genome sequence of Tissierella creatinophila DSM 6911.</title>
        <authorList>
            <person name="Poehlein A."/>
            <person name="Daniel R."/>
        </authorList>
    </citation>
    <scope>NUCLEOTIDE SEQUENCE [LARGE SCALE GENOMIC DNA]</scope>
    <source>
        <strain evidence="1 2">DSM 6911</strain>
    </source>
</reference>
<protein>
    <submittedName>
        <fullName evidence="1">Transposase</fullName>
    </submittedName>
</protein>
<comment type="caution">
    <text evidence="1">The sequence shown here is derived from an EMBL/GenBank/DDBJ whole genome shotgun (WGS) entry which is preliminary data.</text>
</comment>
<gene>
    <name evidence="1" type="ORF">TICRE_20250</name>
</gene>
<dbReference type="AlphaFoldDB" id="A0A1U7M3W7"/>
<dbReference type="Proteomes" id="UP000186112">
    <property type="component" value="Unassembled WGS sequence"/>
</dbReference>
<dbReference type="GO" id="GO:0006313">
    <property type="term" value="P:DNA transposition"/>
    <property type="evidence" value="ECO:0007669"/>
    <property type="project" value="InterPro"/>
</dbReference>
<evidence type="ECO:0000313" key="2">
    <source>
        <dbReference type="Proteomes" id="UP000186112"/>
    </source>
</evidence>
<accession>A0A1U7M3W7</accession>